<reference evidence="2 3" key="1">
    <citation type="submission" date="2016-11" db="EMBL/GenBank/DDBJ databases">
        <title>Draft Genome Sequences of Nine Cyanobacterial Strains from Diverse Habitats.</title>
        <authorList>
            <person name="Zhu T."/>
            <person name="Hou S."/>
            <person name="Lu X."/>
            <person name="Hess W.R."/>
        </authorList>
    </citation>
    <scope>NUCLEOTIDE SEQUENCE [LARGE SCALE GENOMIC DNA]</scope>
    <source>
        <strain evidence="2 3">IAM M-71</strain>
    </source>
</reference>
<evidence type="ECO:0000256" key="1">
    <source>
        <dbReference type="SAM" id="Phobius"/>
    </source>
</evidence>
<proteinExistence type="predicted"/>
<evidence type="ECO:0000313" key="2">
    <source>
        <dbReference type="EMBL" id="OKH37375.1"/>
    </source>
</evidence>
<protein>
    <recommendedName>
        <fullName evidence="4">DUF1772 domain-containing protein</fullName>
    </recommendedName>
</protein>
<dbReference type="OrthoDB" id="428263at2"/>
<gene>
    <name evidence="2" type="ORF">NIES2119_14110</name>
</gene>
<dbReference type="EMBL" id="MRCE01000012">
    <property type="protein sequence ID" value="OKH37375.1"/>
    <property type="molecule type" value="Genomic_DNA"/>
</dbReference>
<evidence type="ECO:0008006" key="4">
    <source>
        <dbReference type="Google" id="ProtNLM"/>
    </source>
</evidence>
<dbReference type="Proteomes" id="UP000185860">
    <property type="component" value="Unassembled WGS sequence"/>
</dbReference>
<feature type="transmembrane region" description="Helical" evidence="1">
    <location>
        <begin position="137"/>
        <end position="158"/>
    </location>
</feature>
<evidence type="ECO:0000313" key="3">
    <source>
        <dbReference type="Proteomes" id="UP000185860"/>
    </source>
</evidence>
<keyword evidence="1" id="KW-0472">Membrane</keyword>
<organism evidence="2 3">
    <name type="scientific">[Phormidium ambiguum] IAM M-71</name>
    <dbReference type="NCBI Taxonomy" id="454136"/>
    <lineage>
        <taxon>Bacteria</taxon>
        <taxon>Bacillati</taxon>
        <taxon>Cyanobacteriota</taxon>
        <taxon>Cyanophyceae</taxon>
        <taxon>Oscillatoriophycideae</taxon>
        <taxon>Aerosakkonematales</taxon>
        <taxon>Aerosakkonemataceae</taxon>
        <taxon>Floridanema</taxon>
    </lineage>
</organism>
<dbReference type="RefSeq" id="WP_073594124.1">
    <property type="nucleotide sequence ID" value="NZ_MRCE01000012.1"/>
</dbReference>
<name>A0A1U7IJS7_9CYAN</name>
<sequence>MLQDYFALKLFCALGCGLIAGVFFAFSTFVMNALSRLQPKSGIAAMQSINICAINPLFMVALFGTAVACILLAIFSLLKWQQPGAVYLLVGSLLYLIGSVLVTIAFNVPLNDALANVKPDSIDGANLWARYLTDWTFWNHIRTVAALIAAALFTFALCDRSLQL</sequence>
<comment type="caution">
    <text evidence="2">The sequence shown here is derived from an EMBL/GenBank/DDBJ whole genome shotgun (WGS) entry which is preliminary data.</text>
</comment>
<dbReference type="AlphaFoldDB" id="A0A1U7IJS7"/>
<keyword evidence="1" id="KW-1133">Transmembrane helix</keyword>
<feature type="transmembrane region" description="Helical" evidence="1">
    <location>
        <begin position="12"/>
        <end position="34"/>
    </location>
</feature>
<keyword evidence="1" id="KW-0812">Transmembrane</keyword>
<feature type="transmembrane region" description="Helical" evidence="1">
    <location>
        <begin position="54"/>
        <end position="78"/>
    </location>
</feature>
<feature type="transmembrane region" description="Helical" evidence="1">
    <location>
        <begin position="85"/>
        <end position="106"/>
    </location>
</feature>
<accession>A0A1U7IJS7</accession>
<dbReference type="Pfam" id="PF08592">
    <property type="entry name" value="Anthrone_oxy"/>
    <property type="match status" value="1"/>
</dbReference>
<dbReference type="InterPro" id="IPR013901">
    <property type="entry name" value="Anthrone_oxy"/>
</dbReference>